<name>A0AAD1JVZ4_FRATU</name>
<dbReference type="KEGG" id="ftz:CH68_1998"/>
<gene>
    <name evidence="1" type="ORF">JPFTKU_20310</name>
</gene>
<dbReference type="EMBL" id="AP023460">
    <property type="protein sequence ID" value="BCL56217.1"/>
    <property type="molecule type" value="Genomic_DNA"/>
</dbReference>
<organism evidence="1">
    <name type="scientific">Francisella tularensis subsp. holarctica</name>
    <dbReference type="NCBI Taxonomy" id="119857"/>
    <lineage>
        <taxon>Bacteria</taxon>
        <taxon>Pseudomonadati</taxon>
        <taxon>Pseudomonadota</taxon>
        <taxon>Gammaproteobacteria</taxon>
        <taxon>Thiotrichales</taxon>
        <taxon>Francisellaceae</taxon>
        <taxon>Francisella</taxon>
    </lineage>
</organism>
<accession>A0AAD1JVZ4</accession>
<reference evidence="1" key="1">
    <citation type="submission" date="2020-09" db="EMBL/GenBank/DDBJ databases">
        <title>Complete genome sequences of two strains of Francisella tularensis subspecies holarctica biovar japonica.</title>
        <authorList>
            <person name="Hotta A."/>
            <person name="Fujita O."/>
            <person name="Tanabayashi K."/>
            <person name="Uda A."/>
            <person name="Shindo J."/>
            <person name="Park C.H."/>
            <person name="Sato H."/>
            <person name="Suzuki M."/>
            <person name="Morikawa S."/>
            <person name="Maeda K."/>
        </authorList>
    </citation>
    <scope>NUCLEOTIDE SEQUENCE [LARGE SCALE GENOMIC DNA]</scope>
    <source>
        <strain evidence="1">KU-1</strain>
    </source>
</reference>
<evidence type="ECO:0008006" key="2">
    <source>
        <dbReference type="Google" id="ProtNLM"/>
    </source>
</evidence>
<protein>
    <recommendedName>
        <fullName evidence="2">HlyD secretion family protein</fullName>
    </recommendedName>
</protein>
<dbReference type="KEGG" id="ftc:DA46_880"/>
<evidence type="ECO:0000313" key="1">
    <source>
        <dbReference type="EMBL" id="BCL56217.1"/>
    </source>
</evidence>
<dbReference type="AlphaFoldDB" id="A0AAD1JVZ4"/>
<sequence length="162" mass="18329">MIVKDTDVLATIVPDSKSRIVELWVNSMDVPLVKIGDKVMLQFEGWPAVQFSGWPQVAIGTFEGEVIFISPQNNAQGQFKIFVKQSGKRDWPSPDVLRLGTKVHGWVLLNNVSLGYELWHRYNGFPINLNSSQLRIGIKKSQEVEKPTTIKEQVQNQPSNIK</sequence>
<proteinExistence type="predicted"/>
<dbReference type="KEGG" id="ftv:CH67_114"/>